<keyword evidence="3" id="KW-1185">Reference proteome</keyword>
<reference evidence="2" key="1">
    <citation type="submission" date="2019-07" db="EMBL/GenBank/DDBJ databases">
        <title>Hyphodiscus hymeniophilus genome sequencing and assembly.</title>
        <authorList>
            <person name="Kramer G."/>
            <person name="Nodwell J."/>
        </authorList>
    </citation>
    <scope>NUCLEOTIDE SEQUENCE</scope>
    <source>
        <strain evidence="2">ATCC 34498</strain>
    </source>
</reference>
<dbReference type="OrthoDB" id="5376010at2759"/>
<evidence type="ECO:0000313" key="2">
    <source>
        <dbReference type="EMBL" id="KAG0645695.1"/>
    </source>
</evidence>
<feature type="region of interest" description="Disordered" evidence="1">
    <location>
        <begin position="589"/>
        <end position="623"/>
    </location>
</feature>
<feature type="region of interest" description="Disordered" evidence="1">
    <location>
        <begin position="1"/>
        <end position="88"/>
    </location>
</feature>
<organism evidence="2 3">
    <name type="scientific">Hyphodiscus hymeniophilus</name>
    <dbReference type="NCBI Taxonomy" id="353542"/>
    <lineage>
        <taxon>Eukaryota</taxon>
        <taxon>Fungi</taxon>
        <taxon>Dikarya</taxon>
        <taxon>Ascomycota</taxon>
        <taxon>Pezizomycotina</taxon>
        <taxon>Leotiomycetes</taxon>
        <taxon>Helotiales</taxon>
        <taxon>Hyphodiscaceae</taxon>
        <taxon>Hyphodiscus</taxon>
    </lineage>
</organism>
<feature type="compositionally biased region" description="Low complexity" evidence="1">
    <location>
        <begin position="52"/>
        <end position="70"/>
    </location>
</feature>
<feature type="compositionally biased region" description="Polar residues" evidence="1">
    <location>
        <begin position="1"/>
        <end position="10"/>
    </location>
</feature>
<sequence>MPRTRTSTGTIHRLQYDMTSLQLKGESPPASPRTTTGSRPASRSPLRIRKISLASRTSSSKTFSSKPQSPITKRATTRAPKRPLSPQAPDFAALGLTGLMPAMVDICEGIDFFPRRAWGEREEEGLSAIGRAEREVEIWEEVKRSHAEGAWRIWCRVKNPGRVAVQERLDVLAWALKTCKFQAERENIEGAICAYQSGEIGYTSHYTILYSGKVVDTAPNYGSFVTDRQERLDRYHAAHGPHWIWYEPPLKVDPEARPAMFGSTALHRIDSYSNLGAWHVTQGFWKRSGWVNRMSGTAKIAPSALEPRFQKLPDGKVYCQDAGPKQAFRSVLDSGATYPSLHASDFQKLMIDESNYAAQSVETLNSANGVMYSRLFELFVAVLDDKQRNLVDDNHCAHPWYAKYLGGLCPVAEVSTNISYDAEGREVPMRLSGLLPFVACYMSCTPTRNAMYLGEDRKDVLGSHRMPGHRKWDIALSSAPPVDMAEVLATYGDPKTTFSHRQGEIIDQDDLTMDFASDVTFKKGTPQEVRQRNCPKEEVAAARARREAERIAAADAELAKVTADLRNEILSRPEVVKAIKSQVEADRVREEQQLVAGGGGFAPPQQDSGDNPMPGQGGPEAVP</sequence>
<feature type="compositionally biased region" description="Polar residues" evidence="1">
    <location>
        <begin position="32"/>
        <end position="41"/>
    </location>
</feature>
<comment type="caution">
    <text evidence="2">The sequence shown here is derived from an EMBL/GenBank/DDBJ whole genome shotgun (WGS) entry which is preliminary data.</text>
</comment>
<evidence type="ECO:0000256" key="1">
    <source>
        <dbReference type="SAM" id="MobiDB-lite"/>
    </source>
</evidence>
<protein>
    <submittedName>
        <fullName evidence="2">Uncharacterized protein</fullName>
    </submittedName>
</protein>
<dbReference type="AlphaFoldDB" id="A0A9P6VDV2"/>
<name>A0A9P6VDV2_9HELO</name>
<accession>A0A9P6VDV2</accession>
<dbReference type="Proteomes" id="UP000785200">
    <property type="component" value="Unassembled WGS sequence"/>
</dbReference>
<gene>
    <name evidence="2" type="ORF">D0Z07_8766</name>
</gene>
<proteinExistence type="predicted"/>
<dbReference type="EMBL" id="VNKQ01000018">
    <property type="protein sequence ID" value="KAG0645695.1"/>
    <property type="molecule type" value="Genomic_DNA"/>
</dbReference>
<evidence type="ECO:0000313" key="3">
    <source>
        <dbReference type="Proteomes" id="UP000785200"/>
    </source>
</evidence>